<organism evidence="8 9">
    <name type="scientific">Thiospirochaeta perfilievii</name>
    <dbReference type="NCBI Taxonomy" id="252967"/>
    <lineage>
        <taxon>Bacteria</taxon>
        <taxon>Pseudomonadati</taxon>
        <taxon>Spirochaetota</taxon>
        <taxon>Spirochaetia</taxon>
        <taxon>Spirochaetales</taxon>
        <taxon>Spirochaetaceae</taxon>
        <taxon>Thiospirochaeta</taxon>
    </lineage>
</organism>
<dbReference type="PANTHER" id="PTHR33885">
    <property type="entry name" value="PHAGE SHOCK PROTEIN C"/>
    <property type="match status" value="1"/>
</dbReference>
<dbReference type="PANTHER" id="PTHR33885:SF3">
    <property type="entry name" value="PHAGE SHOCK PROTEIN C"/>
    <property type="match status" value="1"/>
</dbReference>
<dbReference type="KEGG" id="sper:EW093_10865"/>
<dbReference type="InterPro" id="IPR052027">
    <property type="entry name" value="PspC"/>
</dbReference>
<evidence type="ECO:0000256" key="1">
    <source>
        <dbReference type="ARBA" id="ARBA00004162"/>
    </source>
</evidence>
<evidence type="ECO:0000259" key="7">
    <source>
        <dbReference type="Pfam" id="PF04024"/>
    </source>
</evidence>
<dbReference type="AlphaFoldDB" id="A0A5C1QCC0"/>
<keyword evidence="9" id="KW-1185">Reference proteome</keyword>
<dbReference type="EMBL" id="CP035807">
    <property type="protein sequence ID" value="QEN05191.1"/>
    <property type="molecule type" value="Genomic_DNA"/>
</dbReference>
<comment type="subcellular location">
    <subcellularLocation>
        <location evidence="1">Cell membrane</location>
        <topology evidence="1">Single-pass membrane protein</topology>
    </subcellularLocation>
</comment>
<keyword evidence="5 6" id="KW-0472">Membrane</keyword>
<keyword evidence="4 6" id="KW-1133">Transmembrane helix</keyword>
<dbReference type="GO" id="GO:0005886">
    <property type="term" value="C:plasma membrane"/>
    <property type="evidence" value="ECO:0007669"/>
    <property type="project" value="UniProtKB-SubCell"/>
</dbReference>
<reference evidence="8 9" key="2">
    <citation type="submission" date="2019-09" db="EMBL/GenBank/DDBJ databases">
        <title>Complete Genome Sequence and Methylome Analysis of free living Spirochaetas.</title>
        <authorList>
            <person name="Leshcheva N."/>
            <person name="Mikheeva N."/>
        </authorList>
    </citation>
    <scope>NUCLEOTIDE SEQUENCE [LARGE SCALE GENOMIC DNA]</scope>
    <source>
        <strain evidence="8 9">P</strain>
    </source>
</reference>
<sequence>MSKGKLYRSSNGKFMGVCAGLANWLRMDVGLVRLGFIITSFMTGGVVFFIYLALGIFLPIDDCIESESIFDKVRTEYSGSSKKGSRRSGFRGGVTVEDVRDEFNNLKSRVSKMEDSVFNKERDWDNRFKNS</sequence>
<evidence type="ECO:0000256" key="5">
    <source>
        <dbReference type="ARBA" id="ARBA00023136"/>
    </source>
</evidence>
<evidence type="ECO:0000313" key="9">
    <source>
        <dbReference type="Proteomes" id="UP000323824"/>
    </source>
</evidence>
<evidence type="ECO:0000256" key="3">
    <source>
        <dbReference type="ARBA" id="ARBA00022692"/>
    </source>
</evidence>
<keyword evidence="3 6" id="KW-0812">Transmembrane</keyword>
<evidence type="ECO:0000256" key="4">
    <source>
        <dbReference type="ARBA" id="ARBA00022989"/>
    </source>
</evidence>
<feature type="transmembrane region" description="Helical" evidence="6">
    <location>
        <begin position="34"/>
        <end position="58"/>
    </location>
</feature>
<evidence type="ECO:0000256" key="2">
    <source>
        <dbReference type="ARBA" id="ARBA00022475"/>
    </source>
</evidence>
<keyword evidence="2" id="KW-1003">Cell membrane</keyword>
<dbReference type="RefSeq" id="WP_149568432.1">
    <property type="nucleotide sequence ID" value="NZ_CP035807.1"/>
</dbReference>
<proteinExistence type="predicted"/>
<name>A0A5C1QCC0_9SPIO</name>
<accession>A0A5C1QCC0</accession>
<dbReference type="Proteomes" id="UP000323824">
    <property type="component" value="Chromosome"/>
</dbReference>
<reference evidence="8 9" key="1">
    <citation type="submission" date="2019-02" db="EMBL/GenBank/DDBJ databases">
        <authorList>
            <person name="Fomenkov A."/>
            <person name="Dubinina G."/>
            <person name="Grabovich M."/>
            <person name="Vincze T."/>
            <person name="Roberts R.J."/>
        </authorList>
    </citation>
    <scope>NUCLEOTIDE SEQUENCE [LARGE SCALE GENOMIC DNA]</scope>
    <source>
        <strain evidence="8 9">P</strain>
    </source>
</reference>
<evidence type="ECO:0000256" key="6">
    <source>
        <dbReference type="SAM" id="Phobius"/>
    </source>
</evidence>
<protein>
    <submittedName>
        <fullName evidence="8">PspC domain-containing protein</fullName>
    </submittedName>
</protein>
<gene>
    <name evidence="8" type="ORF">EW093_10865</name>
</gene>
<feature type="domain" description="Phage shock protein PspC N-terminal" evidence="7">
    <location>
        <begin position="5"/>
        <end position="59"/>
    </location>
</feature>
<dbReference type="Pfam" id="PF04024">
    <property type="entry name" value="PspC"/>
    <property type="match status" value="1"/>
</dbReference>
<dbReference type="OrthoDB" id="9815286at2"/>
<evidence type="ECO:0000313" key="8">
    <source>
        <dbReference type="EMBL" id="QEN05191.1"/>
    </source>
</evidence>
<dbReference type="InterPro" id="IPR007168">
    <property type="entry name" value="Phageshock_PspC_N"/>
</dbReference>